<feature type="compositionally biased region" description="Low complexity" evidence="2">
    <location>
        <begin position="491"/>
        <end position="507"/>
    </location>
</feature>
<feature type="compositionally biased region" description="Basic residues" evidence="2">
    <location>
        <begin position="817"/>
        <end position="835"/>
    </location>
</feature>
<dbReference type="PANTHER" id="PTHR34645:SF1">
    <property type="entry name" value="GENE 136-RELATED"/>
    <property type="match status" value="1"/>
</dbReference>
<dbReference type="PANTHER" id="PTHR34645">
    <property type="entry name" value="SIMILAR TO HYPOTHETICAL PROTEIN"/>
    <property type="match status" value="1"/>
</dbReference>
<feature type="compositionally biased region" description="Polar residues" evidence="2">
    <location>
        <begin position="775"/>
        <end position="785"/>
    </location>
</feature>
<evidence type="ECO:0000256" key="2">
    <source>
        <dbReference type="SAM" id="MobiDB-lite"/>
    </source>
</evidence>
<feature type="compositionally biased region" description="Polar residues" evidence="2">
    <location>
        <begin position="795"/>
        <end position="813"/>
    </location>
</feature>
<dbReference type="OrthoDB" id="8196513at2759"/>
<feature type="compositionally biased region" description="Polar residues" evidence="2">
    <location>
        <begin position="508"/>
        <end position="523"/>
    </location>
</feature>
<keyword evidence="1" id="KW-0175">Coiled coil</keyword>
<name>A0A6J2YF68_SITOR</name>
<dbReference type="RefSeq" id="XP_030761525.1">
    <property type="nucleotide sequence ID" value="XM_030905665.1"/>
</dbReference>
<dbReference type="GeneID" id="115886491"/>
<feature type="compositionally biased region" description="Basic and acidic residues" evidence="2">
    <location>
        <begin position="524"/>
        <end position="548"/>
    </location>
</feature>
<dbReference type="Proteomes" id="UP000504635">
    <property type="component" value="Unplaced"/>
</dbReference>
<feature type="compositionally biased region" description="Polar residues" evidence="2">
    <location>
        <begin position="744"/>
        <end position="766"/>
    </location>
</feature>
<gene>
    <name evidence="4" type="primary">LOC115886491</name>
</gene>
<dbReference type="InterPro" id="IPR038927">
    <property type="entry name" value="C6orf163"/>
</dbReference>
<keyword evidence="3" id="KW-1185">Reference proteome</keyword>
<evidence type="ECO:0000313" key="4">
    <source>
        <dbReference type="RefSeq" id="XP_030761525.1"/>
    </source>
</evidence>
<accession>A0A6J2YF68</accession>
<feature type="region of interest" description="Disordered" evidence="2">
    <location>
        <begin position="483"/>
        <end position="556"/>
    </location>
</feature>
<sequence length="885" mass="101893">MGSEVFTFDLDRSEYYNRRKELIKDVKVPKMSEVESNLGVQASKVILAQCECALRSDFGLNNPLKGPLGDLWVSPSDLLIGKLALKPPFTPKCLQALTHQGIIEIGLELEKKFVQDMEEDKQQILEKMRLKLLAGAEEKLKADLKDVEIRERLLCQVEMEKRKLEFDALLKYELDRLEATMRKQQEEAIKENAKKMKEKWQGRLQEETEQVVKRITAEFLRKLDQQEEALTELFEMELRKQEALRDFDAKMAKTKTQKALRNLKHNMECTNLVDLMYMLCTERQRCCDQKQHIEAYYKNQIEKLHREVKVRDDQIVSLNIVSKQKSEHINMREKCLLEIIRHFQKFINFALRSAPTQAEFLLSVEKMLVFELTDAVAKTDLRLPKPDKMILPWFEPTVEEETVSSLEINDYHQCMNELNPSVAKGSVLGEHDVLPSIYFKNKLYVREDFRDMLSAGVEIRPSGDLWNKDVEILIDNWKKLSQEELPKEKSPASSKSSFSGDIISSNSTTSSMLQRKCKQSQVTFREEFGRGSRSSKQEDTDSHKEMSAKKARRKSSIKPFTVLSEEELIEPVPTESTKILAARDSLELAISRRSAGQEDLEKGINRDGDIYRDRDEEVIIIPSARESQTDTSRELAVETRDSILLRKISLARKPSTEFSPSPIDSIELLKEKEEVRSRGSRRESLDAASEKKEFMEFVNDKCEVRSKSSKLVLARNSLELMRESLMKIQKEYSPPCLRKEQGTDRSSVNAQTYTSHTGSCCTQCKKSVSDRKGSLNGSTSTSNHKAINVPRRDQNMSSVSFQERPTIIKTSQQKVPDRKKKLVKKRRKAPKQKTKVPCRLEVVGDKKAVEGDQTQQEFTAARIHSLINLMKDHPNLLQLFTAGRR</sequence>
<proteinExistence type="predicted"/>
<reference evidence="4" key="1">
    <citation type="submission" date="2025-08" db="UniProtKB">
        <authorList>
            <consortium name="RefSeq"/>
        </authorList>
    </citation>
    <scope>IDENTIFICATION</scope>
    <source>
        <tissue evidence="4">Gonads</tissue>
    </source>
</reference>
<dbReference type="InParanoid" id="A0A6J2YF68"/>
<evidence type="ECO:0000313" key="3">
    <source>
        <dbReference type="Proteomes" id="UP000504635"/>
    </source>
</evidence>
<dbReference type="AlphaFoldDB" id="A0A6J2YF68"/>
<dbReference type="KEGG" id="soy:115886491"/>
<evidence type="ECO:0000256" key="1">
    <source>
        <dbReference type="SAM" id="Coils"/>
    </source>
</evidence>
<organism evidence="3 4">
    <name type="scientific">Sitophilus oryzae</name>
    <name type="common">Rice weevil</name>
    <name type="synonym">Curculio oryzae</name>
    <dbReference type="NCBI Taxonomy" id="7048"/>
    <lineage>
        <taxon>Eukaryota</taxon>
        <taxon>Metazoa</taxon>
        <taxon>Ecdysozoa</taxon>
        <taxon>Arthropoda</taxon>
        <taxon>Hexapoda</taxon>
        <taxon>Insecta</taxon>
        <taxon>Pterygota</taxon>
        <taxon>Neoptera</taxon>
        <taxon>Endopterygota</taxon>
        <taxon>Coleoptera</taxon>
        <taxon>Polyphaga</taxon>
        <taxon>Cucujiformia</taxon>
        <taxon>Curculionidae</taxon>
        <taxon>Dryophthorinae</taxon>
        <taxon>Sitophilus</taxon>
    </lineage>
</organism>
<feature type="region of interest" description="Disordered" evidence="2">
    <location>
        <begin position="737"/>
        <end position="835"/>
    </location>
</feature>
<feature type="coiled-coil region" evidence="1">
    <location>
        <begin position="167"/>
        <end position="210"/>
    </location>
</feature>
<protein>
    <submittedName>
        <fullName evidence="4">Uncharacterized protein LOC115886491</fullName>
    </submittedName>
</protein>